<keyword evidence="13" id="KW-0472">Membrane</keyword>
<feature type="domain" description="HPt" evidence="20">
    <location>
        <begin position="761"/>
        <end position="854"/>
    </location>
</feature>
<dbReference type="Proteomes" id="UP000319449">
    <property type="component" value="Unassembled WGS sequence"/>
</dbReference>
<feature type="region of interest" description="Disordered" evidence="17">
    <location>
        <begin position="726"/>
        <end position="750"/>
    </location>
</feature>
<dbReference type="InterPro" id="IPR003594">
    <property type="entry name" value="HATPase_dom"/>
</dbReference>
<keyword evidence="7" id="KW-0812">Transmembrane</keyword>
<feature type="modified residue" description="Phosphohistidine" evidence="14">
    <location>
        <position position="800"/>
    </location>
</feature>
<evidence type="ECO:0000256" key="5">
    <source>
        <dbReference type="ARBA" id="ARBA00022553"/>
    </source>
</evidence>
<dbReference type="GO" id="GO:0000155">
    <property type="term" value="F:phosphorelay sensor kinase activity"/>
    <property type="evidence" value="ECO:0007669"/>
    <property type="project" value="InterPro"/>
</dbReference>
<dbReference type="InterPro" id="IPR004358">
    <property type="entry name" value="Sig_transdc_His_kin-like_C"/>
</dbReference>
<dbReference type="PANTHER" id="PTHR45339">
    <property type="entry name" value="HYBRID SIGNAL TRANSDUCTION HISTIDINE KINASE J"/>
    <property type="match status" value="1"/>
</dbReference>
<proteinExistence type="predicted"/>
<dbReference type="FunFam" id="3.30.565.10:FF:000010">
    <property type="entry name" value="Sensor histidine kinase RcsC"/>
    <property type="match status" value="1"/>
</dbReference>
<keyword evidence="4" id="KW-1003">Cell membrane</keyword>
<evidence type="ECO:0000256" key="15">
    <source>
        <dbReference type="PROSITE-ProRule" id="PRU00169"/>
    </source>
</evidence>
<reference evidence="21 22" key="1">
    <citation type="submission" date="2019-07" db="EMBL/GenBank/DDBJ databases">
        <title>Genomic Encyclopedia of Archaeal and Bacterial Type Strains, Phase II (KMG-II): from individual species to whole genera.</title>
        <authorList>
            <person name="Goeker M."/>
        </authorList>
    </citation>
    <scope>NUCLEOTIDE SEQUENCE [LARGE SCALE GENOMIC DNA]</scope>
    <source>
        <strain evidence="21 22">ATCC BAA-1139</strain>
    </source>
</reference>
<dbReference type="CDD" id="cd16922">
    <property type="entry name" value="HATPase_EvgS-ArcB-TorS-like"/>
    <property type="match status" value="1"/>
</dbReference>
<evidence type="ECO:0000259" key="18">
    <source>
        <dbReference type="PROSITE" id="PS50109"/>
    </source>
</evidence>
<dbReference type="Gene3D" id="1.20.120.160">
    <property type="entry name" value="HPT domain"/>
    <property type="match status" value="1"/>
</dbReference>
<evidence type="ECO:0000256" key="4">
    <source>
        <dbReference type="ARBA" id="ARBA00022475"/>
    </source>
</evidence>
<dbReference type="CDD" id="cd00156">
    <property type="entry name" value="REC"/>
    <property type="match status" value="1"/>
</dbReference>
<dbReference type="InterPro" id="IPR011006">
    <property type="entry name" value="CheY-like_superfamily"/>
</dbReference>
<evidence type="ECO:0000256" key="17">
    <source>
        <dbReference type="SAM" id="MobiDB-lite"/>
    </source>
</evidence>
<keyword evidence="12" id="KW-0902">Two-component regulatory system</keyword>
<evidence type="ECO:0000256" key="13">
    <source>
        <dbReference type="ARBA" id="ARBA00023136"/>
    </source>
</evidence>
<dbReference type="RefSeq" id="WP_145016980.1">
    <property type="nucleotide sequence ID" value="NZ_VLLN01000001.1"/>
</dbReference>
<accession>A0A562WSJ8</accession>
<dbReference type="GO" id="GO:0005886">
    <property type="term" value="C:plasma membrane"/>
    <property type="evidence" value="ECO:0007669"/>
    <property type="project" value="UniProtKB-SubCell"/>
</dbReference>
<dbReference type="Gene3D" id="3.30.565.10">
    <property type="entry name" value="Histidine kinase-like ATPase, C-terminal domain"/>
    <property type="match status" value="1"/>
</dbReference>
<keyword evidence="16" id="KW-0175">Coiled coil</keyword>
<evidence type="ECO:0000256" key="2">
    <source>
        <dbReference type="ARBA" id="ARBA00004651"/>
    </source>
</evidence>
<dbReference type="SUPFAM" id="SSF52172">
    <property type="entry name" value="CheY-like"/>
    <property type="match status" value="2"/>
</dbReference>
<comment type="caution">
    <text evidence="21">The sequence shown here is derived from an EMBL/GenBank/DDBJ whole genome shotgun (WGS) entry which is preliminary data.</text>
</comment>
<evidence type="ECO:0000256" key="12">
    <source>
        <dbReference type="ARBA" id="ARBA00023012"/>
    </source>
</evidence>
<dbReference type="InterPro" id="IPR036641">
    <property type="entry name" value="HPT_dom_sf"/>
</dbReference>
<evidence type="ECO:0000256" key="11">
    <source>
        <dbReference type="ARBA" id="ARBA00022989"/>
    </source>
</evidence>
<dbReference type="PROSITE" id="PS50109">
    <property type="entry name" value="HIS_KIN"/>
    <property type="match status" value="1"/>
</dbReference>
<feature type="domain" description="Histidine kinase" evidence="18">
    <location>
        <begin position="221"/>
        <end position="443"/>
    </location>
</feature>
<evidence type="ECO:0000256" key="3">
    <source>
        <dbReference type="ARBA" id="ARBA00012438"/>
    </source>
</evidence>
<dbReference type="SUPFAM" id="SSF47226">
    <property type="entry name" value="Histidine-containing phosphotransfer domain, HPT domain"/>
    <property type="match status" value="1"/>
</dbReference>
<evidence type="ECO:0000256" key="9">
    <source>
        <dbReference type="ARBA" id="ARBA00022777"/>
    </source>
</evidence>
<dbReference type="Pfam" id="PF01627">
    <property type="entry name" value="Hpt"/>
    <property type="match status" value="1"/>
</dbReference>
<dbReference type="SMART" id="SM00388">
    <property type="entry name" value="HisKA"/>
    <property type="match status" value="1"/>
</dbReference>
<dbReference type="PROSITE" id="PS50110">
    <property type="entry name" value="RESPONSE_REGULATORY"/>
    <property type="match status" value="2"/>
</dbReference>
<dbReference type="Gene3D" id="1.10.287.130">
    <property type="match status" value="1"/>
</dbReference>
<sequence>MNEERTITPSPTFLQERVDYLEEMNRRYMAILEMLTSSGDFHGDLSRAKSSRDIFHATFSQVGRLLSCQVMGCLEAMDDGSFELSTCSPEISHGVLQQQLDVMILDGSFSWALHRNQAILFPLPEDRSVLLHVIATRTGIRGVFAAILVGGTATIDAAALNALSILFYTCAYALESTSLSAMVREQMTHLEERVRERTNELESARQMAEAANNAKSEFLANMSHEIRTPMNGILGMTEQLLQGGYSPQQEHQYLGIIKDSADSLMLLINDILDFSKIEAGKLTIDNSPFMLRTTIGQTLRSLAVRASQKGLELTFTPAPAIPEILVGDGERLKEVLINLVGNAIKFSDHGEISTTVKIKSRSPDRVLLQFSVTDQGIGMTPDVMTRIFYAFEQADASTTKQFGGTGLGLAISRRIVEMMDGDIWVDSVLGKGSTFHFTVPCGVEGQSAALDTEPALRGVEVLVIDHLASNRQMFADFLTNWGMLPTTADTRQSATTRLRKLAQHNAAPFLAVIDMQFLGTDGTELVECLQKATGGMLKVIVMGNAGNTADAGVFKQLKIDDYLTKPVVHSELRETIKAVMSGRNECTTGPTGSAADEEGPRLSILVADDVEVNRELAAVILSRSGHRATFAKNGHEAVATFFAGRFDVVLMDIQMPGMDGLQATQTIREREASTGHRTPILALTAYAAKEDRERCLSAGMDGYISKPFKAEELRAALREHCHTKADAAAPTPTGAHPDETESSPPTPVFDRTGLVERLGGRDDLVAKFVAMFSTRVAVCWDELATAVGTKDTDAIRVHAHAVKGSAANIGAVRVQEVAHRIELAAKSGNLDEALSAVPRLREELDAFTRTTEGIVNPTEKE</sequence>
<evidence type="ECO:0000313" key="22">
    <source>
        <dbReference type="Proteomes" id="UP000319449"/>
    </source>
</evidence>
<dbReference type="PROSITE" id="PS50894">
    <property type="entry name" value="HPT"/>
    <property type="match status" value="1"/>
</dbReference>
<dbReference type="Pfam" id="PF02518">
    <property type="entry name" value="HATPase_c"/>
    <property type="match status" value="1"/>
</dbReference>
<evidence type="ECO:0000256" key="1">
    <source>
        <dbReference type="ARBA" id="ARBA00000085"/>
    </source>
</evidence>
<dbReference type="CDD" id="cd00082">
    <property type="entry name" value="HisKA"/>
    <property type="match status" value="1"/>
</dbReference>
<dbReference type="Pfam" id="PF00512">
    <property type="entry name" value="HisKA"/>
    <property type="match status" value="1"/>
</dbReference>
<evidence type="ECO:0000256" key="10">
    <source>
        <dbReference type="ARBA" id="ARBA00022840"/>
    </source>
</evidence>
<dbReference type="Gene3D" id="3.40.50.2300">
    <property type="match status" value="2"/>
</dbReference>
<evidence type="ECO:0000256" key="8">
    <source>
        <dbReference type="ARBA" id="ARBA00022741"/>
    </source>
</evidence>
<dbReference type="GO" id="GO:0005524">
    <property type="term" value="F:ATP binding"/>
    <property type="evidence" value="ECO:0007669"/>
    <property type="project" value="UniProtKB-KW"/>
</dbReference>
<dbReference type="CDD" id="cd17546">
    <property type="entry name" value="REC_hyHK_CKI1_RcsC-like"/>
    <property type="match status" value="1"/>
</dbReference>
<dbReference type="SUPFAM" id="SSF47384">
    <property type="entry name" value="Homodimeric domain of signal transducing histidine kinase"/>
    <property type="match status" value="1"/>
</dbReference>
<dbReference type="PRINTS" id="PR00344">
    <property type="entry name" value="BCTRLSENSOR"/>
</dbReference>
<dbReference type="InterPro" id="IPR005467">
    <property type="entry name" value="His_kinase_dom"/>
</dbReference>
<comment type="catalytic activity">
    <reaction evidence="1">
        <text>ATP + protein L-histidine = ADP + protein N-phospho-L-histidine.</text>
        <dbReference type="EC" id="2.7.13.3"/>
    </reaction>
</comment>
<feature type="modified residue" description="4-aspartylphosphate" evidence="15">
    <location>
        <position position="514"/>
    </location>
</feature>
<dbReference type="PANTHER" id="PTHR45339:SF1">
    <property type="entry name" value="HYBRID SIGNAL TRANSDUCTION HISTIDINE KINASE J"/>
    <property type="match status" value="1"/>
</dbReference>
<dbReference type="InterPro" id="IPR036097">
    <property type="entry name" value="HisK_dim/P_sf"/>
</dbReference>
<feature type="domain" description="Response regulatory" evidence="19">
    <location>
        <begin position="460"/>
        <end position="580"/>
    </location>
</feature>
<evidence type="ECO:0000313" key="21">
    <source>
        <dbReference type="EMBL" id="TWJ33417.1"/>
    </source>
</evidence>
<keyword evidence="5 15" id="KW-0597">Phosphoprotein</keyword>
<keyword evidence="11" id="KW-1133">Transmembrane helix</keyword>
<keyword evidence="9 21" id="KW-0418">Kinase</keyword>
<comment type="subcellular location">
    <subcellularLocation>
        <location evidence="2">Cell membrane</location>
        <topology evidence="2">Multi-pass membrane protein</topology>
    </subcellularLocation>
</comment>
<dbReference type="InterPro" id="IPR036890">
    <property type="entry name" value="HATPase_C_sf"/>
</dbReference>
<evidence type="ECO:0000259" key="19">
    <source>
        <dbReference type="PROSITE" id="PS50110"/>
    </source>
</evidence>
<dbReference type="EC" id="2.7.13.3" evidence="3"/>
<dbReference type="InterPro" id="IPR001789">
    <property type="entry name" value="Sig_transdc_resp-reg_receiver"/>
</dbReference>
<evidence type="ECO:0000256" key="14">
    <source>
        <dbReference type="PROSITE-ProRule" id="PRU00110"/>
    </source>
</evidence>
<dbReference type="SMART" id="SM00387">
    <property type="entry name" value="HATPase_c"/>
    <property type="match status" value="1"/>
</dbReference>
<protein>
    <recommendedName>
        <fullName evidence="3">histidine kinase</fullName>
        <ecNumber evidence="3">2.7.13.3</ecNumber>
    </recommendedName>
</protein>
<dbReference type="SUPFAM" id="SSF55874">
    <property type="entry name" value="ATPase domain of HSP90 chaperone/DNA topoisomerase II/histidine kinase"/>
    <property type="match status" value="1"/>
</dbReference>
<gene>
    <name evidence="21" type="ORF">JN12_00091</name>
</gene>
<dbReference type="AlphaFoldDB" id="A0A562WSJ8"/>
<evidence type="ECO:0000256" key="16">
    <source>
        <dbReference type="SAM" id="Coils"/>
    </source>
</evidence>
<keyword evidence="6" id="KW-0808">Transferase</keyword>
<dbReference type="SMART" id="SM00448">
    <property type="entry name" value="REC"/>
    <property type="match status" value="2"/>
</dbReference>
<organism evidence="21 22">
    <name type="scientific">Geobacter argillaceus</name>
    <dbReference type="NCBI Taxonomy" id="345631"/>
    <lineage>
        <taxon>Bacteria</taxon>
        <taxon>Pseudomonadati</taxon>
        <taxon>Thermodesulfobacteriota</taxon>
        <taxon>Desulfuromonadia</taxon>
        <taxon>Geobacterales</taxon>
        <taxon>Geobacteraceae</taxon>
        <taxon>Geobacter</taxon>
    </lineage>
</organism>
<dbReference type="OrthoDB" id="9758705at2"/>
<dbReference type="CDD" id="cd00088">
    <property type="entry name" value="HPT"/>
    <property type="match status" value="1"/>
</dbReference>
<name>A0A562WSJ8_9BACT</name>
<dbReference type="Pfam" id="PF00072">
    <property type="entry name" value="Response_reg"/>
    <property type="match status" value="2"/>
</dbReference>
<keyword evidence="22" id="KW-1185">Reference proteome</keyword>
<dbReference type="FunFam" id="1.10.287.130:FF:000004">
    <property type="entry name" value="Ethylene receptor 1"/>
    <property type="match status" value="1"/>
</dbReference>
<dbReference type="InterPro" id="IPR008207">
    <property type="entry name" value="Sig_transdc_His_kin_Hpt_dom"/>
</dbReference>
<evidence type="ECO:0000256" key="6">
    <source>
        <dbReference type="ARBA" id="ARBA00022679"/>
    </source>
</evidence>
<evidence type="ECO:0000259" key="20">
    <source>
        <dbReference type="PROSITE" id="PS50894"/>
    </source>
</evidence>
<feature type="coiled-coil region" evidence="16">
    <location>
        <begin position="187"/>
        <end position="221"/>
    </location>
</feature>
<dbReference type="InterPro" id="IPR003661">
    <property type="entry name" value="HisK_dim/P_dom"/>
</dbReference>
<keyword evidence="10" id="KW-0067">ATP-binding</keyword>
<feature type="modified residue" description="4-aspartylphosphate" evidence="15">
    <location>
        <position position="652"/>
    </location>
</feature>
<keyword evidence="8" id="KW-0547">Nucleotide-binding</keyword>
<feature type="domain" description="Response regulatory" evidence="19">
    <location>
        <begin position="603"/>
        <end position="721"/>
    </location>
</feature>
<dbReference type="EMBL" id="VLLN01000001">
    <property type="protein sequence ID" value="TWJ33417.1"/>
    <property type="molecule type" value="Genomic_DNA"/>
</dbReference>
<evidence type="ECO:0000256" key="7">
    <source>
        <dbReference type="ARBA" id="ARBA00022692"/>
    </source>
</evidence>